<evidence type="ECO:0000313" key="4">
    <source>
        <dbReference type="Proteomes" id="UP001501207"/>
    </source>
</evidence>
<comment type="caution">
    <text evidence="3">The sequence shown here is derived from an EMBL/GenBank/DDBJ whole genome shotgun (WGS) entry which is preliminary data.</text>
</comment>
<dbReference type="RefSeq" id="WP_344980154.1">
    <property type="nucleotide sequence ID" value="NZ_BAABFN010000007.1"/>
</dbReference>
<name>A0ABP8G1L5_9BACT</name>
<accession>A0ABP8G1L5</accession>
<dbReference type="Proteomes" id="UP001501207">
    <property type="component" value="Unassembled WGS sequence"/>
</dbReference>
<keyword evidence="1" id="KW-0812">Transmembrane</keyword>
<dbReference type="EMBL" id="BAABFN010000007">
    <property type="protein sequence ID" value="GAA4315446.1"/>
    <property type="molecule type" value="Genomic_DNA"/>
</dbReference>
<sequence>MYVRVQKSIYFPVLILFSFLFPGIHAHAQNTLRLYSPYSRITVSPGQTIDYSITVINNSDAIQSADISLSGLPRSWTHTLKSGSWNISRISVLPKEKQTLALQVVVPLKVSKGLYRFRISAGDQATLPLSVVVAQEGTYKTAFTTEQPNLEGAANSTFTFNATLRNETADTALYALNAAAPPGWNVDFKANYKQVSSVNVDANQTQNITIDIHPPDQTPAGTYKIPVRAATRNSSASMELEVAVTGSYDMSLSTPTGLLSTDITAGDEKRVALALKNTGSAPLKNIKLSFAAPANWDVTFAPQQVDLLPPGRTAEVFATIKADKNAIAGDYVTNLTAKTPEASSKASFRISVRTPLLWGWVGVLIICIALGSVYYLFRKYGRR</sequence>
<gene>
    <name evidence="3" type="ORF">GCM10023143_26820</name>
</gene>
<evidence type="ECO:0000256" key="1">
    <source>
        <dbReference type="SAM" id="Phobius"/>
    </source>
</evidence>
<dbReference type="Pfam" id="PF10633">
    <property type="entry name" value="NPCBM_assoc"/>
    <property type="match status" value="2"/>
</dbReference>
<evidence type="ECO:0000259" key="2">
    <source>
        <dbReference type="Pfam" id="PF10633"/>
    </source>
</evidence>
<reference evidence="4" key="1">
    <citation type="journal article" date="2019" name="Int. J. Syst. Evol. Microbiol.">
        <title>The Global Catalogue of Microorganisms (GCM) 10K type strain sequencing project: providing services to taxonomists for standard genome sequencing and annotation.</title>
        <authorList>
            <consortium name="The Broad Institute Genomics Platform"/>
            <consortium name="The Broad Institute Genome Sequencing Center for Infectious Disease"/>
            <person name="Wu L."/>
            <person name="Ma J."/>
        </authorList>
    </citation>
    <scope>NUCLEOTIDE SEQUENCE [LARGE SCALE GENOMIC DNA]</scope>
    <source>
        <strain evidence="4">JCM 17664</strain>
    </source>
</reference>
<dbReference type="PANTHER" id="PTHR39198:SF1">
    <property type="entry name" value="ALPHA-GALACTOSIDASE NEW3 DOMAIN-CONTAINING PROTEIN"/>
    <property type="match status" value="1"/>
</dbReference>
<evidence type="ECO:0000313" key="3">
    <source>
        <dbReference type="EMBL" id="GAA4315446.1"/>
    </source>
</evidence>
<dbReference type="PANTHER" id="PTHR39198">
    <property type="entry name" value="HYPOTHETICAL MEMBRANE PROTEIN, CONSERVED"/>
    <property type="match status" value="1"/>
</dbReference>
<keyword evidence="1" id="KW-0472">Membrane</keyword>
<feature type="transmembrane region" description="Helical" evidence="1">
    <location>
        <begin position="357"/>
        <end position="377"/>
    </location>
</feature>
<protein>
    <submittedName>
        <fullName evidence="3">NEW3 domain-containing protein</fullName>
    </submittedName>
</protein>
<keyword evidence="4" id="KW-1185">Reference proteome</keyword>
<proteinExistence type="predicted"/>
<feature type="domain" description="Alpha-galactosidase NEW3" evidence="2">
    <location>
        <begin position="263"/>
        <end position="338"/>
    </location>
</feature>
<dbReference type="InterPro" id="IPR018905">
    <property type="entry name" value="A-galactase_NEW3"/>
</dbReference>
<dbReference type="InterPro" id="IPR013783">
    <property type="entry name" value="Ig-like_fold"/>
</dbReference>
<dbReference type="Gene3D" id="2.60.40.10">
    <property type="entry name" value="Immunoglobulins"/>
    <property type="match status" value="3"/>
</dbReference>
<organism evidence="3 4">
    <name type="scientific">Compostibacter hankyongensis</name>
    <dbReference type="NCBI Taxonomy" id="1007089"/>
    <lineage>
        <taxon>Bacteria</taxon>
        <taxon>Pseudomonadati</taxon>
        <taxon>Bacteroidota</taxon>
        <taxon>Chitinophagia</taxon>
        <taxon>Chitinophagales</taxon>
        <taxon>Chitinophagaceae</taxon>
        <taxon>Compostibacter</taxon>
    </lineage>
</organism>
<keyword evidence="1" id="KW-1133">Transmembrane helix</keyword>
<feature type="domain" description="Alpha-galactosidase NEW3" evidence="2">
    <location>
        <begin position="157"/>
        <end position="230"/>
    </location>
</feature>